<proteinExistence type="predicted"/>
<keyword evidence="3" id="KW-1185">Reference proteome</keyword>
<evidence type="ECO:0000313" key="3">
    <source>
        <dbReference type="Proteomes" id="UP000276776"/>
    </source>
</evidence>
<sequence length="180" mass="19996">MGVDLDELILRCLFEKQVESSEMPPFQPVDESKKTNEVLAKDEGETGVNVTESDTKNVALREDTEGTLQSNETFRSVDDAILNVTKVESVELLNVIRAHDVNGTEETPKIGLDKPEKPSDESRDAIPKEPELDEKIDKVLFSTPESGKAEDSSVKEEDYTPLEKKLDDLKAETKDVSKSS</sequence>
<feature type="region of interest" description="Disordered" evidence="1">
    <location>
        <begin position="20"/>
        <end position="52"/>
    </location>
</feature>
<feature type="compositionally biased region" description="Basic and acidic residues" evidence="1">
    <location>
        <begin position="30"/>
        <end position="44"/>
    </location>
</feature>
<dbReference type="AlphaFoldDB" id="A0A0N5CN20"/>
<feature type="compositionally biased region" description="Basic and acidic residues" evidence="1">
    <location>
        <begin position="99"/>
        <end position="138"/>
    </location>
</feature>
<evidence type="ECO:0000313" key="2">
    <source>
        <dbReference type="EMBL" id="VDM97073.1"/>
    </source>
</evidence>
<name>A0A0N5CN20_THECL</name>
<feature type="compositionally biased region" description="Basic and acidic residues" evidence="1">
    <location>
        <begin position="147"/>
        <end position="180"/>
    </location>
</feature>
<evidence type="ECO:0000313" key="4">
    <source>
        <dbReference type="WBParaSite" id="TCLT_0000156301-mRNA-1"/>
    </source>
</evidence>
<gene>
    <name evidence="2" type="ORF">TCLT_LOCUS1564</name>
</gene>
<organism evidence="4">
    <name type="scientific">Thelazia callipaeda</name>
    <name type="common">Oriental eyeworm</name>
    <name type="synonym">Parasitic nematode</name>
    <dbReference type="NCBI Taxonomy" id="103827"/>
    <lineage>
        <taxon>Eukaryota</taxon>
        <taxon>Metazoa</taxon>
        <taxon>Ecdysozoa</taxon>
        <taxon>Nematoda</taxon>
        <taxon>Chromadorea</taxon>
        <taxon>Rhabditida</taxon>
        <taxon>Spirurina</taxon>
        <taxon>Spiruromorpha</taxon>
        <taxon>Thelazioidea</taxon>
        <taxon>Thelaziidae</taxon>
        <taxon>Thelazia</taxon>
    </lineage>
</organism>
<dbReference type="Proteomes" id="UP000276776">
    <property type="component" value="Unassembled WGS sequence"/>
</dbReference>
<dbReference type="WBParaSite" id="TCLT_0000156301-mRNA-1">
    <property type="protein sequence ID" value="TCLT_0000156301-mRNA-1"/>
    <property type="gene ID" value="TCLT_0000156301"/>
</dbReference>
<reference evidence="2 3" key="2">
    <citation type="submission" date="2018-11" db="EMBL/GenBank/DDBJ databases">
        <authorList>
            <consortium name="Pathogen Informatics"/>
        </authorList>
    </citation>
    <scope>NUCLEOTIDE SEQUENCE [LARGE SCALE GENOMIC DNA]</scope>
</reference>
<accession>A0A0N5CN20</accession>
<dbReference type="EMBL" id="UYYF01000212">
    <property type="protein sequence ID" value="VDM97073.1"/>
    <property type="molecule type" value="Genomic_DNA"/>
</dbReference>
<protein>
    <submittedName>
        <fullName evidence="4">HYPK_UBA domain-containing protein</fullName>
    </submittedName>
</protein>
<reference evidence="4" key="1">
    <citation type="submission" date="2017-02" db="UniProtKB">
        <authorList>
            <consortium name="WormBaseParasite"/>
        </authorList>
    </citation>
    <scope>IDENTIFICATION</scope>
</reference>
<evidence type="ECO:0000256" key="1">
    <source>
        <dbReference type="SAM" id="MobiDB-lite"/>
    </source>
</evidence>
<feature type="region of interest" description="Disordered" evidence="1">
    <location>
        <begin position="99"/>
        <end position="180"/>
    </location>
</feature>